<proteinExistence type="predicted"/>
<reference evidence="3 4" key="1">
    <citation type="submission" date="2020-07" db="EMBL/GenBank/DDBJ databases">
        <title>Draft genome and description of Microvirga mediterraneensis Marseille-Q2068 sp. nov.</title>
        <authorList>
            <person name="Boxberger M."/>
        </authorList>
    </citation>
    <scope>NUCLEOTIDE SEQUENCE [LARGE SCALE GENOMIC DNA]</scope>
    <source>
        <strain evidence="3 4">Marseille-Q2068</strain>
    </source>
</reference>
<gene>
    <name evidence="3" type="ORF">H0S73_12430</name>
</gene>
<feature type="domain" description="Cell wall hydrolase SleB" evidence="2">
    <location>
        <begin position="154"/>
        <end position="264"/>
    </location>
</feature>
<keyword evidence="3" id="KW-0378">Hydrolase</keyword>
<dbReference type="RefSeq" id="WP_181052455.1">
    <property type="nucleotide sequence ID" value="NZ_JACDXJ010000001.1"/>
</dbReference>
<name>A0A838BMN5_9HYPH</name>
<dbReference type="EMBL" id="JACDXJ010000001">
    <property type="protein sequence ID" value="MBA1156934.1"/>
    <property type="molecule type" value="Genomic_DNA"/>
</dbReference>
<sequence>MANYGPALLDFSPIANLGNTFLKARREAQEHEQKQQIRQTLASLGTGERSYDDIGKTLLSLGELNGGLGFLKLGQEEKLRGAQAAADREAYRLIGGGAPTYSTSTGTPRANIDNGVHVAETEEDVQRLERAMGQNTAPDLDKVVRTVYGEAGNQGAIGQAAVANVIANRAQQSGMTPTDVVLAKGQFEPWSDPAARARMESLDPNSPEYKQIAEIAQNALSGRGADPTGGADHFYAPKAQAALGRSAPAWDNGSGRDIGDHRFFRLGYGPQGPVQVAQADIPAAGAREAQGFAIPGQAQEAAQSPRIANLERALANPNLSENARRTLQARLDREYKLFDEARKPNVTTQVINGRVVLVDQNARTAMDITPEGLPSGYRPMTAQEKQAFGIPENTGAMIGPDGKPASLPGTASTKVELPKAETKYDEGQGKDYSDLMTSLQKAGRSAAGTKNTLRLMARLTEDENFYSGFNGERALTAKKFLASLGVVDPKATAPTEVFSSLVNDVVLGKLGGSLGAGVSNSDVGFLQSTAPNLANTREGNRLLIAITEKMMDRQHAVAKLARDYAKNNGGRLDVGFEDEPATWADQNPLFTEQDFQAAPAAMNGSPVGRTALSPLNPGEKREVRPGVTIQRLQ</sequence>
<protein>
    <submittedName>
        <fullName evidence="3">Cell wall hydrolase</fullName>
    </submittedName>
</protein>
<feature type="region of interest" description="Disordered" evidence="1">
    <location>
        <begin position="602"/>
        <end position="633"/>
    </location>
</feature>
<dbReference type="InterPro" id="IPR042047">
    <property type="entry name" value="SleB_dom1"/>
</dbReference>
<dbReference type="Proteomes" id="UP000572984">
    <property type="component" value="Unassembled WGS sequence"/>
</dbReference>
<dbReference type="GO" id="GO:0016787">
    <property type="term" value="F:hydrolase activity"/>
    <property type="evidence" value="ECO:0007669"/>
    <property type="project" value="UniProtKB-KW"/>
</dbReference>
<dbReference type="AlphaFoldDB" id="A0A838BMN5"/>
<dbReference type="InterPro" id="IPR011105">
    <property type="entry name" value="Cell_wall_hydrolase_SleB"/>
</dbReference>
<evidence type="ECO:0000313" key="4">
    <source>
        <dbReference type="Proteomes" id="UP000572984"/>
    </source>
</evidence>
<dbReference type="Pfam" id="PF07486">
    <property type="entry name" value="Hydrolase_2"/>
    <property type="match status" value="1"/>
</dbReference>
<evidence type="ECO:0000256" key="1">
    <source>
        <dbReference type="SAM" id="MobiDB-lite"/>
    </source>
</evidence>
<accession>A0A838BMN5</accession>
<comment type="caution">
    <text evidence="3">The sequence shown here is derived from an EMBL/GenBank/DDBJ whole genome shotgun (WGS) entry which is preliminary data.</text>
</comment>
<organism evidence="3 4">
    <name type="scientific">Microvirga mediterraneensis</name>
    <dbReference type="NCBI Taxonomy" id="2754695"/>
    <lineage>
        <taxon>Bacteria</taxon>
        <taxon>Pseudomonadati</taxon>
        <taxon>Pseudomonadota</taxon>
        <taxon>Alphaproteobacteria</taxon>
        <taxon>Hyphomicrobiales</taxon>
        <taxon>Methylobacteriaceae</taxon>
        <taxon>Microvirga</taxon>
    </lineage>
</organism>
<dbReference type="Gene3D" id="1.10.10.2520">
    <property type="entry name" value="Cell wall hydrolase SleB, domain 1"/>
    <property type="match status" value="1"/>
</dbReference>
<keyword evidence="4" id="KW-1185">Reference proteome</keyword>
<evidence type="ECO:0000313" key="3">
    <source>
        <dbReference type="EMBL" id="MBA1156934.1"/>
    </source>
</evidence>
<evidence type="ECO:0000259" key="2">
    <source>
        <dbReference type="Pfam" id="PF07486"/>
    </source>
</evidence>